<keyword evidence="2" id="KW-1185">Reference proteome</keyword>
<comment type="caution">
    <text evidence="1">The sequence shown here is derived from an EMBL/GenBank/DDBJ whole genome shotgun (WGS) entry which is preliminary data.</text>
</comment>
<name>A0ACC3CAV1_PYRYE</name>
<reference evidence="1" key="1">
    <citation type="submission" date="2019-11" db="EMBL/GenBank/DDBJ databases">
        <title>Nori genome reveals adaptations in red seaweeds to the harsh intertidal environment.</title>
        <authorList>
            <person name="Wang D."/>
            <person name="Mao Y."/>
        </authorList>
    </citation>
    <scope>NUCLEOTIDE SEQUENCE</scope>
    <source>
        <tissue evidence="1">Gametophyte</tissue>
    </source>
</reference>
<evidence type="ECO:0000313" key="1">
    <source>
        <dbReference type="EMBL" id="KAK1867360.1"/>
    </source>
</evidence>
<sequence>MVVGAPHPPRRTMVAPAPTAFVVAAPAGAPSTWAGSPIKGAPSAAETARARSSSHGGRVGPIVAASTPFSDGLKLPETSRRFLIKRPPPKLPPPEGSQDAADRAARVAKQKEVYKLVPSPGLAGFPLVPNIPVAGLSWYKWLFKAGVMGAKVGRNAKMGAEALAQSSAVRGGRRPAGAVSSALGSVRATTEAAGTAASAVLAAVSGTPEAGLSAVKKLASPVTASVEKSAGYLYTMAQDEMKGLGQAVTTAVTMGEAAAAAAVKTGASRKSGDAGIPGGDAAYADYRAMFALLPLPAAAKLVDSDDMFARLRVAGPNPMSLRAVTAADLDPTAPSLPFTDAHLQALSGYEADSLAGASADGRLFVLDCRPSARVLAEGEVQYPSDPKMMGGEDGYGKQCQFGPVALFVLSASASAADPGRLEAVAIATGGPQVAEAPIHLTTPADGAAWAAAKLILNAADGAEHELKWHLGLTHMMINTIAAATHRELEEGSHPIWRLLTPHYDGLFFLNSMVPDTLLAPGGVVDLLVPVSTGAAAEYVKSVLVETHFNSLFPHVQMGARGVLDPRLAHPYREDALAHWAVLHKFVAEYVACYYPTDAAVVADYELQAWASAITAAGQQGFGERAADGSTATPGVISTAAYLADAVTLIIFTGSVQHAAVNFPQADLMTYMPFYPLGVRAPPDNEWLDDNQQGGSIREWLPPPVVAGQQLSMGAFLGGIIHQPLGTKPTAILQWGGWYQNRKVTAALNRMNQDLIKLEKHIAAREARNEVKYEYLRPTRVPRSINI</sequence>
<dbReference type="Proteomes" id="UP000798662">
    <property type="component" value="Chromosome 3"/>
</dbReference>
<dbReference type="EMBL" id="CM020620">
    <property type="protein sequence ID" value="KAK1867360.1"/>
    <property type="molecule type" value="Genomic_DNA"/>
</dbReference>
<organism evidence="1 2">
    <name type="scientific">Pyropia yezoensis</name>
    <name type="common">Susabi-nori</name>
    <name type="synonym">Porphyra yezoensis</name>
    <dbReference type="NCBI Taxonomy" id="2788"/>
    <lineage>
        <taxon>Eukaryota</taxon>
        <taxon>Rhodophyta</taxon>
        <taxon>Bangiophyceae</taxon>
        <taxon>Bangiales</taxon>
        <taxon>Bangiaceae</taxon>
        <taxon>Pyropia</taxon>
    </lineage>
</organism>
<accession>A0ACC3CAV1</accession>
<proteinExistence type="predicted"/>
<gene>
    <name evidence="1" type="ORF">I4F81_009867</name>
</gene>
<protein>
    <submittedName>
        <fullName evidence="1">Uncharacterized protein</fullName>
    </submittedName>
</protein>
<evidence type="ECO:0000313" key="2">
    <source>
        <dbReference type="Proteomes" id="UP000798662"/>
    </source>
</evidence>